<comment type="function">
    <text evidence="1">Probably involved in the defense reaction of plants against pathogens.</text>
</comment>
<feature type="signal peptide" evidence="4">
    <location>
        <begin position="1"/>
        <end position="26"/>
    </location>
</feature>
<protein>
    <recommendedName>
        <fullName evidence="5">SCP domain-containing protein</fullName>
    </recommendedName>
</protein>
<feature type="transmembrane region" description="Helical" evidence="3">
    <location>
        <begin position="155"/>
        <end position="182"/>
    </location>
</feature>
<evidence type="ECO:0000259" key="5">
    <source>
        <dbReference type="SMART" id="SM00198"/>
    </source>
</evidence>
<dbReference type="InterPro" id="IPR014044">
    <property type="entry name" value="CAP_dom"/>
</dbReference>
<keyword evidence="3" id="KW-0472">Membrane</keyword>
<name>A0A3P6BQ49_BRACM</name>
<dbReference type="InterPro" id="IPR001283">
    <property type="entry name" value="CRISP-related"/>
</dbReference>
<feature type="chain" id="PRO_5039861664" description="SCP domain-containing protein" evidence="4">
    <location>
        <begin position="27"/>
        <end position="207"/>
    </location>
</feature>
<accession>A0A3P6BQ49</accession>
<dbReference type="InterPro" id="IPR035940">
    <property type="entry name" value="CAP_sf"/>
</dbReference>
<dbReference type="PRINTS" id="PR00838">
    <property type="entry name" value="V5ALLERGEN"/>
</dbReference>
<reference evidence="7" key="1">
    <citation type="submission" date="2018-11" db="EMBL/GenBank/DDBJ databases">
        <authorList>
            <consortium name="Genoscope - CEA"/>
            <person name="William W."/>
        </authorList>
    </citation>
    <scope>NUCLEOTIDE SEQUENCE</scope>
</reference>
<gene>
    <name evidence="7" type="ORF">BRAA08T33701Z</name>
    <name evidence="6" type="ORF">BRAPAZ1V2_A08P19450.2</name>
</gene>
<keyword evidence="2" id="KW-0568">Pathogenesis-related protein</keyword>
<dbReference type="PANTHER" id="PTHR10334">
    <property type="entry name" value="CYSTEINE-RICH SECRETORY PROTEIN-RELATED"/>
    <property type="match status" value="1"/>
</dbReference>
<evidence type="ECO:0000256" key="2">
    <source>
        <dbReference type="ARBA" id="ARBA00023265"/>
    </source>
</evidence>
<keyword evidence="4" id="KW-0732">Signal</keyword>
<sequence>MKIFIQSRNLILATTIFLVFIAPIKSQDRPEDFLAAHNEARAAVGVGPLTWDVRVALYATTYANQRRGNCALKNSEGPNGEPGPYGENLAWNSASMSAAEAVEAWVNQKSDYDYNSNTCADPLTKCLSYTQVVWRNSVKLGCAKSMCVLFVSMLFIYKLIMIGLFGPVVFCTILCVCFYNGIRKLQCYGMHLLCLLCSMYKSPFFQL</sequence>
<dbReference type="Pfam" id="PF00188">
    <property type="entry name" value="CAP"/>
    <property type="match status" value="1"/>
</dbReference>
<dbReference type="FunFam" id="3.40.33.10:FF:000004">
    <property type="entry name" value="CAP, cysteine-rich secretory protein, antigen 5"/>
    <property type="match status" value="1"/>
</dbReference>
<dbReference type="EMBL" id="LR031575">
    <property type="protein sequence ID" value="VDD04736.1"/>
    <property type="molecule type" value="Genomic_DNA"/>
</dbReference>
<organism evidence="7">
    <name type="scientific">Brassica campestris</name>
    <name type="common">Field mustard</name>
    <dbReference type="NCBI Taxonomy" id="3711"/>
    <lineage>
        <taxon>Eukaryota</taxon>
        <taxon>Viridiplantae</taxon>
        <taxon>Streptophyta</taxon>
        <taxon>Embryophyta</taxon>
        <taxon>Tracheophyta</taxon>
        <taxon>Spermatophyta</taxon>
        <taxon>Magnoliopsida</taxon>
        <taxon>eudicotyledons</taxon>
        <taxon>Gunneridae</taxon>
        <taxon>Pentapetalae</taxon>
        <taxon>rosids</taxon>
        <taxon>malvids</taxon>
        <taxon>Brassicales</taxon>
        <taxon>Brassicaceae</taxon>
        <taxon>Brassiceae</taxon>
        <taxon>Brassica</taxon>
    </lineage>
</organism>
<dbReference type="SMART" id="SM00198">
    <property type="entry name" value="SCP"/>
    <property type="match status" value="1"/>
</dbReference>
<dbReference type="Proteomes" id="UP000694005">
    <property type="component" value="Chromosome A08"/>
</dbReference>
<dbReference type="Gene3D" id="3.40.33.10">
    <property type="entry name" value="CAP"/>
    <property type="match status" value="1"/>
</dbReference>
<feature type="domain" description="SCP" evidence="5">
    <location>
        <begin position="28"/>
        <end position="170"/>
    </location>
</feature>
<dbReference type="EMBL" id="LS974624">
    <property type="protein sequence ID" value="CAG7898279.1"/>
    <property type="molecule type" value="Genomic_DNA"/>
</dbReference>
<dbReference type="PRINTS" id="PR00837">
    <property type="entry name" value="V5TPXLIKE"/>
</dbReference>
<dbReference type="InterPro" id="IPR002413">
    <property type="entry name" value="V5_allergen-like"/>
</dbReference>
<dbReference type="AlphaFoldDB" id="A0A3P6BQ49"/>
<evidence type="ECO:0000256" key="3">
    <source>
        <dbReference type="SAM" id="Phobius"/>
    </source>
</evidence>
<dbReference type="SUPFAM" id="SSF55797">
    <property type="entry name" value="PR-1-like"/>
    <property type="match status" value="1"/>
</dbReference>
<dbReference type="Gramene" id="A08p19450.2_BraZ1">
    <property type="protein sequence ID" value="A08p19450.2_BraZ1.CDS"/>
    <property type="gene ID" value="A08g19450.2_BraZ1"/>
</dbReference>
<evidence type="ECO:0000256" key="1">
    <source>
        <dbReference type="ARBA" id="ARBA00003143"/>
    </source>
</evidence>
<keyword evidence="3" id="KW-1133">Transmembrane helix</keyword>
<evidence type="ECO:0000313" key="7">
    <source>
        <dbReference type="EMBL" id="VDD04736.1"/>
    </source>
</evidence>
<keyword evidence="2" id="KW-0611">Plant defense</keyword>
<keyword evidence="3" id="KW-0812">Transmembrane</keyword>
<evidence type="ECO:0000256" key="4">
    <source>
        <dbReference type="SAM" id="SignalP"/>
    </source>
</evidence>
<proteinExistence type="predicted"/>
<evidence type="ECO:0000313" key="6">
    <source>
        <dbReference type="EMBL" id="CAG7898279.1"/>
    </source>
</evidence>
<dbReference type="CDD" id="cd05381">
    <property type="entry name" value="CAP_PR-1"/>
    <property type="match status" value="1"/>
</dbReference>